<evidence type="ECO:0000313" key="5">
    <source>
        <dbReference type="EMBL" id="EJK44904.1"/>
    </source>
</evidence>
<sequence>MDQAPGRPNETQGRLLRLSTAALDKELDEHVGNKACPKDAAAHSTRQRALFFVPGRVEVMGKHTDYAGGNSLLFASADRGIAMSSAMLVEEDEGGGPGAGLRVTVLSVLPVGMEHHCTEGSTCSYEVEGRPVVRYTVSLPDDGGGECPRDWRVYPSATIARLHLNFDLLSCFPDGERRHILISMCSNLPPASGLSTSSAIVTGIFLVLDSHLKMRHTSTYREAIGEDENAVCNLSTYLGNAENGRDYFKPDRSVVLKGTVQGGVGTFGGSEDHAAILTGKPGRLRLLSFCPTRPASFSMGGIFDDLSMRSIVGGSESRPIGPHEQSTVVDLPDDLCFVVAFSGARAEKGGDAQQGYNDAAELARIAATMLGKDTLAEAIADERRRRGGRNDVKDVLSDAIRKNHGTKSSAAPFVERFEQFYDESVCLVPLTAYALSTRNYVLLGKVVDASHRRAVNMLRNQIEETAWLALWARGLENDLNHLQLSVRAPTYQDHSCREGARITALAASAFGAGFGGSCWALLRKRDAEKFARQWQEAYDARFPLEDRRTREFFVTLPGRGAFEVRVEV</sequence>
<dbReference type="Gene3D" id="3.30.230.10">
    <property type="match status" value="1"/>
</dbReference>
<keyword evidence="3" id="KW-0067">ATP-binding</keyword>
<evidence type="ECO:0000256" key="1">
    <source>
        <dbReference type="ARBA" id="ARBA00004229"/>
    </source>
</evidence>
<dbReference type="SUPFAM" id="SSF55060">
    <property type="entry name" value="GHMP Kinase, C-terminal domain"/>
    <property type="match status" value="1"/>
</dbReference>
<evidence type="ECO:0000259" key="4">
    <source>
        <dbReference type="Pfam" id="PF10509"/>
    </source>
</evidence>
<dbReference type="eggNOG" id="ENOG502S5NM">
    <property type="taxonomic scope" value="Eukaryota"/>
</dbReference>
<dbReference type="GO" id="GO:0004335">
    <property type="term" value="F:galactokinase activity"/>
    <property type="evidence" value="ECO:0007669"/>
    <property type="project" value="TreeGrafter"/>
</dbReference>
<comment type="caution">
    <text evidence="5">The sequence shown here is derived from an EMBL/GenBank/DDBJ whole genome shotgun (WGS) entry which is preliminary data.</text>
</comment>
<organism evidence="5 6">
    <name type="scientific">Thalassiosira oceanica</name>
    <name type="common">Marine diatom</name>
    <dbReference type="NCBI Taxonomy" id="159749"/>
    <lineage>
        <taxon>Eukaryota</taxon>
        <taxon>Sar</taxon>
        <taxon>Stramenopiles</taxon>
        <taxon>Ochrophyta</taxon>
        <taxon>Bacillariophyta</taxon>
        <taxon>Coscinodiscophyceae</taxon>
        <taxon>Thalassiosirophycidae</taxon>
        <taxon>Thalassiosirales</taxon>
        <taxon>Thalassiosiraceae</taxon>
        <taxon>Thalassiosira</taxon>
    </lineage>
</organism>
<dbReference type="InterPro" id="IPR019539">
    <property type="entry name" value="GalKase_N"/>
</dbReference>
<dbReference type="Pfam" id="PF10509">
    <property type="entry name" value="GalKase_gal_bdg"/>
    <property type="match status" value="1"/>
</dbReference>
<dbReference type="GO" id="GO:0006012">
    <property type="term" value="P:galactose metabolic process"/>
    <property type="evidence" value="ECO:0007669"/>
    <property type="project" value="TreeGrafter"/>
</dbReference>
<dbReference type="PANTHER" id="PTHR10457">
    <property type="entry name" value="MEVALONATE KINASE/GALACTOKINASE"/>
    <property type="match status" value="1"/>
</dbReference>
<dbReference type="InterPro" id="IPR020568">
    <property type="entry name" value="Ribosomal_Su5_D2-typ_SF"/>
</dbReference>
<dbReference type="EMBL" id="AGNL01049069">
    <property type="protein sequence ID" value="EJK44904.1"/>
    <property type="molecule type" value="Genomic_DNA"/>
</dbReference>
<dbReference type="InterPro" id="IPR036554">
    <property type="entry name" value="GHMP_kinase_C_sf"/>
</dbReference>
<protein>
    <recommendedName>
        <fullName evidence="4">Galactokinase N-terminal domain-containing protein</fullName>
    </recommendedName>
</protein>
<reference evidence="5 6" key="1">
    <citation type="journal article" date="2012" name="Genome Biol.">
        <title>Genome and low-iron response of an oceanic diatom adapted to chronic iron limitation.</title>
        <authorList>
            <person name="Lommer M."/>
            <person name="Specht M."/>
            <person name="Roy A.S."/>
            <person name="Kraemer L."/>
            <person name="Andreson R."/>
            <person name="Gutowska M.A."/>
            <person name="Wolf J."/>
            <person name="Bergner S.V."/>
            <person name="Schilhabel M.B."/>
            <person name="Klostermeier U.C."/>
            <person name="Beiko R.G."/>
            <person name="Rosenstiel P."/>
            <person name="Hippler M."/>
            <person name="Laroche J."/>
        </authorList>
    </citation>
    <scope>NUCLEOTIDE SEQUENCE [LARGE SCALE GENOMIC DNA]</scope>
    <source>
        <strain evidence="5 6">CCMP1005</strain>
    </source>
</reference>
<accession>K0R1R5</accession>
<dbReference type="AlphaFoldDB" id="K0R1R5"/>
<dbReference type="PRINTS" id="PR00959">
    <property type="entry name" value="MEVGALKINASE"/>
</dbReference>
<dbReference type="OrthoDB" id="187738at2759"/>
<evidence type="ECO:0000313" key="6">
    <source>
        <dbReference type="Proteomes" id="UP000266841"/>
    </source>
</evidence>
<feature type="domain" description="Galactokinase N-terminal" evidence="4">
    <location>
        <begin position="48"/>
        <end position="75"/>
    </location>
</feature>
<gene>
    <name evidence="5" type="ORF">THAOC_36521</name>
</gene>
<dbReference type="InterPro" id="IPR014721">
    <property type="entry name" value="Ribsml_uS5_D2-typ_fold_subgr"/>
</dbReference>
<dbReference type="PANTHER" id="PTHR10457:SF7">
    <property type="entry name" value="GALACTOKINASE-RELATED"/>
    <property type="match status" value="1"/>
</dbReference>
<dbReference type="GO" id="GO:0005524">
    <property type="term" value="F:ATP binding"/>
    <property type="evidence" value="ECO:0007669"/>
    <property type="project" value="UniProtKB-KW"/>
</dbReference>
<dbReference type="OMA" id="YLACFEN"/>
<comment type="subcellular location">
    <subcellularLocation>
        <location evidence="1">Plastid</location>
        <location evidence="1">Chloroplast</location>
    </subcellularLocation>
</comment>
<dbReference type="GO" id="GO:0005829">
    <property type="term" value="C:cytosol"/>
    <property type="evidence" value="ECO:0007669"/>
    <property type="project" value="TreeGrafter"/>
</dbReference>
<dbReference type="Gene3D" id="3.30.70.890">
    <property type="entry name" value="GHMP kinase, C-terminal domain"/>
    <property type="match status" value="1"/>
</dbReference>
<dbReference type="GO" id="GO:0009507">
    <property type="term" value="C:chloroplast"/>
    <property type="evidence" value="ECO:0007669"/>
    <property type="project" value="UniProtKB-SubCell"/>
</dbReference>
<dbReference type="Proteomes" id="UP000266841">
    <property type="component" value="Unassembled WGS sequence"/>
</dbReference>
<name>K0R1R5_THAOC</name>
<proteinExistence type="predicted"/>
<evidence type="ECO:0000256" key="3">
    <source>
        <dbReference type="ARBA" id="ARBA00022840"/>
    </source>
</evidence>
<evidence type="ECO:0000256" key="2">
    <source>
        <dbReference type="ARBA" id="ARBA00022741"/>
    </source>
</evidence>
<dbReference type="SUPFAM" id="SSF54211">
    <property type="entry name" value="Ribosomal protein S5 domain 2-like"/>
    <property type="match status" value="1"/>
</dbReference>
<keyword evidence="6" id="KW-1185">Reference proteome</keyword>
<keyword evidence="2" id="KW-0547">Nucleotide-binding</keyword>